<dbReference type="RefSeq" id="WP_238894809.1">
    <property type="nucleotide sequence ID" value="NZ_JAKOGG010000002.1"/>
</dbReference>
<dbReference type="PROSITE" id="PS51257">
    <property type="entry name" value="PROKAR_LIPOPROTEIN"/>
    <property type="match status" value="1"/>
</dbReference>
<dbReference type="EMBL" id="JAKOGG010000002">
    <property type="protein sequence ID" value="MCS4555405.1"/>
    <property type="molecule type" value="Genomic_DNA"/>
</dbReference>
<name>A0ABT2FIC9_9GAMM</name>
<organism evidence="1 2">
    <name type="scientific">Shewanella electrica</name>
    <dbReference type="NCBI Taxonomy" id="515560"/>
    <lineage>
        <taxon>Bacteria</taxon>
        <taxon>Pseudomonadati</taxon>
        <taxon>Pseudomonadota</taxon>
        <taxon>Gammaproteobacteria</taxon>
        <taxon>Alteromonadales</taxon>
        <taxon>Shewanellaceae</taxon>
        <taxon>Shewanella</taxon>
    </lineage>
</organism>
<proteinExistence type="predicted"/>
<keyword evidence="2" id="KW-1185">Reference proteome</keyword>
<comment type="caution">
    <text evidence="1">The sequence shown here is derived from an EMBL/GenBank/DDBJ whole genome shotgun (WGS) entry which is preliminary data.</text>
</comment>
<evidence type="ECO:0008006" key="3">
    <source>
        <dbReference type="Google" id="ProtNLM"/>
    </source>
</evidence>
<evidence type="ECO:0000313" key="2">
    <source>
        <dbReference type="Proteomes" id="UP001201549"/>
    </source>
</evidence>
<gene>
    <name evidence="1" type="ORF">L9G74_03045</name>
</gene>
<accession>A0ABT2FIC9</accession>
<reference evidence="2" key="2">
    <citation type="submission" date="2023-07" db="EMBL/GenBank/DDBJ databases">
        <title>Shewanella mangrovi sp. nov., an acetaldehyde- degrading bacterium isolated from mangrove sediment.</title>
        <authorList>
            <person name="Liu Y."/>
        </authorList>
    </citation>
    <scope>NUCLEOTIDE SEQUENCE [LARGE SCALE GENOMIC DNA]</scope>
    <source>
        <strain evidence="2">C32</strain>
    </source>
</reference>
<evidence type="ECO:0000313" key="1">
    <source>
        <dbReference type="EMBL" id="MCS4555405.1"/>
    </source>
</evidence>
<protein>
    <recommendedName>
        <fullName evidence="3">Lipoprotein</fullName>
    </recommendedName>
</protein>
<dbReference type="Proteomes" id="UP001201549">
    <property type="component" value="Unassembled WGS sequence"/>
</dbReference>
<reference evidence="1 2" key="1">
    <citation type="submission" date="2022-02" db="EMBL/GenBank/DDBJ databases">
        <authorList>
            <person name="Zhuang L."/>
        </authorList>
    </citation>
    <scope>NUCLEOTIDE SEQUENCE [LARGE SCALE GENOMIC DNA]</scope>
    <source>
        <strain evidence="1 2">C32</strain>
    </source>
</reference>
<sequence length="128" mass="14793">MRLIVTISLIFLAGCADLKYQPEEGLVKIEVQKLVNTENCSGKGIRAYSAKSSNKRYLLDNEIFYVSPGNWEITYYPTYEELQKGVCEEMEMLIIHGEYTISHEFKQGFSYFIYLNKERDAGIKENAI</sequence>